<keyword evidence="8" id="KW-1185">Reference proteome</keyword>
<comment type="subcellular location">
    <subcellularLocation>
        <location evidence="1">Membrane</location>
        <topology evidence="1">Multi-pass membrane protein</topology>
    </subcellularLocation>
</comment>
<dbReference type="Proteomes" id="UP000076023">
    <property type="component" value="Unassembled WGS sequence"/>
</dbReference>
<dbReference type="Pfam" id="PF04241">
    <property type="entry name" value="DUF423"/>
    <property type="match status" value="1"/>
</dbReference>
<evidence type="ECO:0000256" key="3">
    <source>
        <dbReference type="ARBA" id="ARBA00022692"/>
    </source>
</evidence>
<feature type="transmembrane region" description="Helical" evidence="6">
    <location>
        <begin position="62"/>
        <end position="82"/>
    </location>
</feature>
<organism evidence="7 8">
    <name type="scientific">Terrimicrobium sacchariphilum</name>
    <dbReference type="NCBI Taxonomy" id="690879"/>
    <lineage>
        <taxon>Bacteria</taxon>
        <taxon>Pseudomonadati</taxon>
        <taxon>Verrucomicrobiota</taxon>
        <taxon>Terrimicrobiia</taxon>
        <taxon>Terrimicrobiales</taxon>
        <taxon>Terrimicrobiaceae</taxon>
        <taxon>Terrimicrobium</taxon>
    </lineage>
</organism>
<evidence type="ECO:0000256" key="5">
    <source>
        <dbReference type="ARBA" id="ARBA00023136"/>
    </source>
</evidence>
<evidence type="ECO:0000256" key="2">
    <source>
        <dbReference type="ARBA" id="ARBA00009694"/>
    </source>
</evidence>
<dbReference type="GO" id="GO:0005886">
    <property type="term" value="C:plasma membrane"/>
    <property type="evidence" value="ECO:0007669"/>
    <property type="project" value="TreeGrafter"/>
</dbReference>
<comment type="caution">
    <text evidence="7">The sequence shown here is derived from an EMBL/GenBank/DDBJ whole genome shotgun (WGS) entry which is preliminary data.</text>
</comment>
<evidence type="ECO:0000256" key="6">
    <source>
        <dbReference type="SAM" id="Phobius"/>
    </source>
</evidence>
<dbReference type="EMBL" id="BDCO01000001">
    <property type="protein sequence ID" value="GAT31582.1"/>
    <property type="molecule type" value="Genomic_DNA"/>
</dbReference>
<keyword evidence="4 6" id="KW-1133">Transmembrane helix</keyword>
<accession>A0A146G246</accession>
<feature type="transmembrane region" description="Helical" evidence="6">
    <location>
        <begin position="35"/>
        <end position="55"/>
    </location>
</feature>
<name>A0A146G246_TERSA</name>
<reference evidence="8" key="1">
    <citation type="journal article" date="2017" name="Genome Announc.">
        <title>Draft Genome Sequence of Terrimicrobium sacchariphilum NM-5T, a Facultative Anaerobic Soil Bacterium of the Class Spartobacteria.</title>
        <authorList>
            <person name="Qiu Y.L."/>
            <person name="Tourlousse D.M."/>
            <person name="Matsuura N."/>
            <person name="Ohashi A."/>
            <person name="Sekiguchi Y."/>
        </authorList>
    </citation>
    <scope>NUCLEOTIDE SEQUENCE [LARGE SCALE GENOMIC DNA]</scope>
    <source>
        <strain evidence="8">NM-5</strain>
    </source>
</reference>
<dbReference type="STRING" id="690879.TSACC_1133"/>
<feature type="transmembrane region" description="Helical" evidence="6">
    <location>
        <begin position="88"/>
        <end position="109"/>
    </location>
</feature>
<evidence type="ECO:0000313" key="8">
    <source>
        <dbReference type="Proteomes" id="UP000076023"/>
    </source>
</evidence>
<evidence type="ECO:0008006" key="9">
    <source>
        <dbReference type="Google" id="ProtNLM"/>
    </source>
</evidence>
<gene>
    <name evidence="7" type="ORF">TSACC_1133</name>
</gene>
<dbReference type="OrthoDB" id="9802121at2"/>
<protein>
    <recommendedName>
        <fullName evidence="9">DUF423 domain-containing protein</fullName>
    </recommendedName>
</protein>
<dbReference type="RefSeq" id="WP_075077471.1">
    <property type="nucleotide sequence ID" value="NZ_BDCO01000001.1"/>
</dbReference>
<dbReference type="PANTHER" id="PTHR43461:SF1">
    <property type="entry name" value="TRANSMEMBRANE PROTEIN 256"/>
    <property type="match status" value="1"/>
</dbReference>
<evidence type="ECO:0000313" key="7">
    <source>
        <dbReference type="EMBL" id="GAT31582.1"/>
    </source>
</evidence>
<evidence type="ECO:0000256" key="1">
    <source>
        <dbReference type="ARBA" id="ARBA00004141"/>
    </source>
</evidence>
<dbReference type="AlphaFoldDB" id="A0A146G246"/>
<dbReference type="FunCoup" id="A0A146G246">
    <property type="interactions" value="275"/>
</dbReference>
<sequence>MSLAIQVAAVLGFLGVALGAFGAHGLKATLTANDTLAIWQTAVLYHLLHAVAALWAAERQPIVVWFWAAGILIFSGSLYILAVTNIKWLGAITPIGGLLFLAGWLTLVIKPR</sequence>
<dbReference type="InterPro" id="IPR006696">
    <property type="entry name" value="DUF423"/>
</dbReference>
<proteinExistence type="inferred from homology"/>
<keyword evidence="5 6" id="KW-0472">Membrane</keyword>
<comment type="similarity">
    <text evidence="2">Belongs to the UPF0382 family.</text>
</comment>
<evidence type="ECO:0000256" key="4">
    <source>
        <dbReference type="ARBA" id="ARBA00022989"/>
    </source>
</evidence>
<keyword evidence="3 6" id="KW-0812">Transmembrane</keyword>
<dbReference type="PANTHER" id="PTHR43461">
    <property type="entry name" value="TRANSMEMBRANE PROTEIN 256"/>
    <property type="match status" value="1"/>
</dbReference>
<dbReference type="InParanoid" id="A0A146G246"/>